<name>A0ABT3HAI1_9HYPH</name>
<evidence type="ECO:0000313" key="3">
    <source>
        <dbReference type="Proteomes" id="UP001209755"/>
    </source>
</evidence>
<sequence length="387" mass="44153">MGKNIVICCDGTGNQIEENLSNVLKLFRVCRKNDAQRVYYNAGVGTVGSSDAWARYRQNVKSVFELATGHGLDDDVLGPYDFLCRNYEKGDQIFLFGFSRGAYTVRVLAAFVHVVGLLPVDQLNIANYAFRAFKQTSKEGEFTISWHFAKIAGSNTRVRIKFLGIWDTVSSIITPRPDRLVPQLQMLVHTRTNPSVEIVRHAMAIDERRAMFRLNRWIEPQPFKRNPFDKKAPATLQDIKQVWFAGCHSDVGGGYPEAESGLAKFPLDWMLREAKASGLSVNTPMWNHIVLGKPRMGAKTVYVRPDHKARAHDSLTWGWQPLEYVPKDAKWMEWPRRRLGGLYLPLAEPRMIDNDAVVPRIHKSVVDRRSDTDYDPVNFPKKYEIEA</sequence>
<proteinExistence type="predicted"/>
<evidence type="ECO:0000259" key="1">
    <source>
        <dbReference type="Pfam" id="PF09994"/>
    </source>
</evidence>
<gene>
    <name evidence="2" type="ORF">M2319_001733</name>
</gene>
<dbReference type="PANTHER" id="PTHR33840">
    <property type="match status" value="1"/>
</dbReference>
<dbReference type="EMBL" id="JAOQNS010000004">
    <property type="protein sequence ID" value="MCW2307402.1"/>
    <property type="molecule type" value="Genomic_DNA"/>
</dbReference>
<dbReference type="SUPFAM" id="SSF53474">
    <property type="entry name" value="alpha/beta-Hydrolases"/>
    <property type="match status" value="1"/>
</dbReference>
<dbReference type="RefSeq" id="WP_264601059.1">
    <property type="nucleotide sequence ID" value="NZ_JAOQNS010000004.1"/>
</dbReference>
<keyword evidence="3" id="KW-1185">Reference proteome</keyword>
<dbReference type="Pfam" id="PF09994">
    <property type="entry name" value="T6SS_Tle1-like_cat"/>
    <property type="match status" value="1"/>
</dbReference>
<protein>
    <submittedName>
        <fullName evidence="2">Uncharacterized protein (DUF2235 family)</fullName>
    </submittedName>
</protein>
<accession>A0ABT3HAI1</accession>
<dbReference type="InterPro" id="IPR018712">
    <property type="entry name" value="Tle1-like_cat"/>
</dbReference>
<dbReference type="InterPro" id="IPR029058">
    <property type="entry name" value="AB_hydrolase_fold"/>
</dbReference>
<evidence type="ECO:0000313" key="2">
    <source>
        <dbReference type="EMBL" id="MCW2307402.1"/>
    </source>
</evidence>
<dbReference type="PANTHER" id="PTHR33840:SF1">
    <property type="entry name" value="TLE1 PHOSPHOLIPASE DOMAIN-CONTAINING PROTEIN"/>
    <property type="match status" value="1"/>
</dbReference>
<feature type="domain" description="T6SS Phospholipase effector Tle1-like catalytic" evidence="1">
    <location>
        <begin position="3"/>
        <end position="273"/>
    </location>
</feature>
<reference evidence="3" key="1">
    <citation type="submission" date="2023-07" db="EMBL/GenBank/DDBJ databases">
        <title>Genome sequencing of Purple Non-Sulfur Bacteria from various extreme environments.</title>
        <authorList>
            <person name="Mayer M."/>
        </authorList>
    </citation>
    <scope>NUCLEOTIDE SEQUENCE [LARGE SCALE GENOMIC DNA]</scope>
    <source>
        <strain evidence="3">DSM 17935</strain>
    </source>
</reference>
<comment type="caution">
    <text evidence="2">The sequence shown here is derived from an EMBL/GenBank/DDBJ whole genome shotgun (WGS) entry which is preliminary data.</text>
</comment>
<dbReference type="Proteomes" id="UP001209755">
    <property type="component" value="Unassembled WGS sequence"/>
</dbReference>
<organism evidence="2 3">
    <name type="scientific">Rhodobium gokarnense</name>
    <dbReference type="NCBI Taxonomy" id="364296"/>
    <lineage>
        <taxon>Bacteria</taxon>
        <taxon>Pseudomonadati</taxon>
        <taxon>Pseudomonadota</taxon>
        <taxon>Alphaproteobacteria</taxon>
        <taxon>Hyphomicrobiales</taxon>
        <taxon>Rhodobiaceae</taxon>
        <taxon>Rhodobium</taxon>
    </lineage>
</organism>